<dbReference type="CDD" id="cd00408">
    <property type="entry name" value="DHDPS-like"/>
    <property type="match status" value="1"/>
</dbReference>
<dbReference type="PRINTS" id="PR00146">
    <property type="entry name" value="DHPICSNTHASE"/>
</dbReference>
<dbReference type="PANTHER" id="PTHR12128:SF52">
    <property type="entry name" value="4-HYDROXY-2-OXOGLUTARATE ALDOLASE, MITOCHONDRIAL-RELATED"/>
    <property type="match status" value="1"/>
</dbReference>
<dbReference type="InterPro" id="IPR002220">
    <property type="entry name" value="DapA-like"/>
</dbReference>
<name>A0ABR4BLK9_9LECA</name>
<evidence type="ECO:0000313" key="2">
    <source>
        <dbReference type="EMBL" id="KAL2058608.1"/>
    </source>
</evidence>
<keyword evidence="3" id="KW-1185">Reference proteome</keyword>
<accession>A0ABR4BLK9</accession>
<reference evidence="2 3" key="1">
    <citation type="submission" date="2024-09" db="EMBL/GenBank/DDBJ databases">
        <title>Rethinking Asexuality: The Enigmatic Case of Functional Sexual Genes in Lepraria (Stereocaulaceae).</title>
        <authorList>
            <person name="Doellman M."/>
            <person name="Sun Y."/>
            <person name="Barcenas-Pena A."/>
            <person name="Lumbsch H.T."/>
            <person name="Grewe F."/>
        </authorList>
    </citation>
    <scope>NUCLEOTIDE SEQUENCE [LARGE SCALE GENOMIC DNA]</scope>
    <source>
        <strain evidence="2 3">Grewe 0041</strain>
    </source>
</reference>
<feature type="compositionally biased region" description="Low complexity" evidence="1">
    <location>
        <begin position="38"/>
        <end position="51"/>
    </location>
</feature>
<dbReference type="Proteomes" id="UP001590951">
    <property type="component" value="Unassembled WGS sequence"/>
</dbReference>
<dbReference type="InterPro" id="IPR013785">
    <property type="entry name" value="Aldolase_TIM"/>
</dbReference>
<organism evidence="2 3">
    <name type="scientific">Lepraria finkii</name>
    <dbReference type="NCBI Taxonomy" id="1340010"/>
    <lineage>
        <taxon>Eukaryota</taxon>
        <taxon>Fungi</taxon>
        <taxon>Dikarya</taxon>
        <taxon>Ascomycota</taxon>
        <taxon>Pezizomycotina</taxon>
        <taxon>Lecanoromycetes</taxon>
        <taxon>OSLEUM clade</taxon>
        <taxon>Lecanoromycetidae</taxon>
        <taxon>Lecanorales</taxon>
        <taxon>Lecanorineae</taxon>
        <taxon>Stereocaulaceae</taxon>
        <taxon>Lepraria</taxon>
    </lineage>
</organism>
<proteinExistence type="predicted"/>
<sequence>MSPHRTASPASGFRQNLPHMSPSPRATPPMVASHSPFSQSSESLKSTSASSLEDMHVTRPLRPGVYVPTLAFFKDNEDLDLITVGKHAVRLAKAGVAGIATQGSNGEAVHLSHQERKQVTRTTRMALDDTGFHSLPIIVGCGSQSTRETIELCKEAFASGGDYALVLPPSYYKPMHKSDTIIEFFQDVADMSPIPILIYNYPAAVSGIDLCSDTICELAKHPNIIGCKLTCGNTGKLARIAAATNAATPTDQGSGFMCMGGSADFTLQTLIVGGSGVICGIGNVAPKACVKIIDFYAAGKTAEVKKLQAIVAKGDWAAISNGIIGTKSALETYFGYGSVARRPLPRATKAEAMKYTNDFKEIVELEKSL</sequence>
<dbReference type="SMART" id="SM01130">
    <property type="entry name" value="DHDPS"/>
    <property type="match status" value="1"/>
</dbReference>
<protein>
    <submittedName>
        <fullName evidence="2">Uncharacterized protein</fullName>
    </submittedName>
</protein>
<evidence type="ECO:0000256" key="1">
    <source>
        <dbReference type="SAM" id="MobiDB-lite"/>
    </source>
</evidence>
<comment type="caution">
    <text evidence="2">The sequence shown here is derived from an EMBL/GenBank/DDBJ whole genome shotgun (WGS) entry which is preliminary data.</text>
</comment>
<dbReference type="Pfam" id="PF00701">
    <property type="entry name" value="DHDPS"/>
    <property type="match status" value="1"/>
</dbReference>
<evidence type="ECO:0000313" key="3">
    <source>
        <dbReference type="Proteomes" id="UP001590951"/>
    </source>
</evidence>
<gene>
    <name evidence="2" type="ORF">ABVK25_001336</name>
</gene>
<dbReference type="SUPFAM" id="SSF51569">
    <property type="entry name" value="Aldolase"/>
    <property type="match status" value="1"/>
</dbReference>
<dbReference type="PANTHER" id="PTHR12128">
    <property type="entry name" value="DIHYDRODIPICOLINATE SYNTHASE"/>
    <property type="match status" value="1"/>
</dbReference>
<dbReference type="EMBL" id="JBHFEH010000002">
    <property type="protein sequence ID" value="KAL2058608.1"/>
    <property type="molecule type" value="Genomic_DNA"/>
</dbReference>
<dbReference type="Gene3D" id="3.20.20.70">
    <property type="entry name" value="Aldolase class I"/>
    <property type="match status" value="1"/>
</dbReference>
<feature type="region of interest" description="Disordered" evidence="1">
    <location>
        <begin position="1"/>
        <end position="55"/>
    </location>
</feature>